<comment type="caution">
    <text evidence="2">The sequence shown here is derived from an EMBL/GenBank/DDBJ whole genome shotgun (WGS) entry which is preliminary data.</text>
</comment>
<evidence type="ECO:0000256" key="1">
    <source>
        <dbReference type="SAM" id="Phobius"/>
    </source>
</evidence>
<organism evidence="2">
    <name type="scientific">marine sediment metagenome</name>
    <dbReference type="NCBI Taxonomy" id="412755"/>
    <lineage>
        <taxon>unclassified sequences</taxon>
        <taxon>metagenomes</taxon>
        <taxon>ecological metagenomes</taxon>
    </lineage>
</organism>
<feature type="transmembrane region" description="Helical" evidence="1">
    <location>
        <begin position="40"/>
        <end position="61"/>
    </location>
</feature>
<gene>
    <name evidence="2" type="ORF">S01H4_37019</name>
</gene>
<keyword evidence="1" id="KW-0812">Transmembrane</keyword>
<accession>X1CL47</accession>
<name>X1CL47_9ZZZZ</name>
<keyword evidence="1" id="KW-1133">Transmembrane helix</keyword>
<dbReference type="EMBL" id="BART01019842">
    <property type="protein sequence ID" value="GAG96923.1"/>
    <property type="molecule type" value="Genomic_DNA"/>
</dbReference>
<sequence>MNIHGISIKNKLVKLRPKIPPKEIAFNDTNGNPINKDIRLNTIFGVVIMFIQIASIVNVQWL</sequence>
<reference evidence="2" key="1">
    <citation type="journal article" date="2014" name="Front. Microbiol.">
        <title>High frequency of phylogenetically diverse reductive dehalogenase-homologous genes in deep subseafloor sedimentary metagenomes.</title>
        <authorList>
            <person name="Kawai M."/>
            <person name="Futagami T."/>
            <person name="Toyoda A."/>
            <person name="Takaki Y."/>
            <person name="Nishi S."/>
            <person name="Hori S."/>
            <person name="Arai W."/>
            <person name="Tsubouchi T."/>
            <person name="Morono Y."/>
            <person name="Uchiyama I."/>
            <person name="Ito T."/>
            <person name="Fujiyama A."/>
            <person name="Inagaki F."/>
            <person name="Takami H."/>
        </authorList>
    </citation>
    <scope>NUCLEOTIDE SEQUENCE</scope>
    <source>
        <strain evidence="2">Expedition CK06-06</strain>
    </source>
</reference>
<proteinExistence type="predicted"/>
<evidence type="ECO:0000313" key="2">
    <source>
        <dbReference type="EMBL" id="GAG96923.1"/>
    </source>
</evidence>
<protein>
    <submittedName>
        <fullName evidence="2">Uncharacterized protein</fullName>
    </submittedName>
</protein>
<keyword evidence="1" id="KW-0472">Membrane</keyword>
<dbReference type="AlphaFoldDB" id="X1CL47"/>